<dbReference type="EMBL" id="JAEUGD010000001">
    <property type="protein sequence ID" value="MBL6444774.1"/>
    <property type="molecule type" value="Genomic_DNA"/>
</dbReference>
<gene>
    <name evidence="2" type="ORF">JMN32_00530</name>
</gene>
<evidence type="ECO:0000259" key="1">
    <source>
        <dbReference type="Pfam" id="PF17836"/>
    </source>
</evidence>
<evidence type="ECO:0000313" key="2">
    <source>
        <dbReference type="EMBL" id="MBL6444774.1"/>
    </source>
</evidence>
<dbReference type="Gene3D" id="3.40.50.20">
    <property type="match status" value="1"/>
</dbReference>
<proteinExistence type="predicted"/>
<dbReference type="InterPro" id="IPR041561">
    <property type="entry name" value="PglD_N"/>
</dbReference>
<dbReference type="Proteomes" id="UP000614216">
    <property type="component" value="Unassembled WGS sequence"/>
</dbReference>
<dbReference type="Pfam" id="PF17836">
    <property type="entry name" value="PglD_N"/>
    <property type="match status" value="1"/>
</dbReference>
<reference evidence="2" key="1">
    <citation type="submission" date="2021-01" db="EMBL/GenBank/DDBJ databases">
        <title>Fulvivirga kasyanovii gen. nov., sp nov., a novel member of the phylum Bacteroidetes isolated from seawater in a mussel farm.</title>
        <authorList>
            <person name="Zhao L.-H."/>
            <person name="Wang Z.-J."/>
        </authorList>
    </citation>
    <scope>NUCLEOTIDE SEQUENCE</scope>
    <source>
        <strain evidence="2">29W222</strain>
    </source>
</reference>
<keyword evidence="3" id="KW-1185">Reference proteome</keyword>
<accession>A0A937FT19</accession>
<comment type="caution">
    <text evidence="2">The sequence shown here is derived from an EMBL/GenBank/DDBJ whole genome shotgun (WGS) entry which is preliminary data.</text>
</comment>
<evidence type="ECO:0000313" key="3">
    <source>
        <dbReference type="Proteomes" id="UP000614216"/>
    </source>
</evidence>
<name>A0A937FT19_9BACT</name>
<protein>
    <recommendedName>
        <fullName evidence="1">PglD N-terminal domain-containing protein</fullName>
    </recommendedName>
</protein>
<organism evidence="2 3">
    <name type="scientific">Fulvivirga marina</name>
    <dbReference type="NCBI Taxonomy" id="2494733"/>
    <lineage>
        <taxon>Bacteria</taxon>
        <taxon>Pseudomonadati</taxon>
        <taxon>Bacteroidota</taxon>
        <taxon>Cytophagia</taxon>
        <taxon>Cytophagales</taxon>
        <taxon>Fulvivirgaceae</taxon>
        <taxon>Fulvivirga</taxon>
    </lineage>
</organism>
<feature type="domain" description="PglD N-terminal" evidence="1">
    <location>
        <begin position="2"/>
        <end position="32"/>
    </location>
</feature>
<dbReference type="RefSeq" id="WP_202854315.1">
    <property type="nucleotide sequence ID" value="NZ_JAEUGD010000001.1"/>
</dbReference>
<dbReference type="AlphaFoldDB" id="A0A937FT19"/>
<sequence>MYLFGASGHSKVVIDILMKRNIRVNDFYDEDSMDLKVYL</sequence>